<keyword evidence="9" id="KW-0808">Transferase</keyword>
<dbReference type="NCBIfam" id="NF003242">
    <property type="entry name" value="PRK04200.1"/>
    <property type="match status" value="1"/>
</dbReference>
<sequence>MLITSGKTSNSYLPLNNRRAMKRLILIPDGMADWKSEKLNGKTPLEYADTPNMDYIADEGACGLAKTVPDGFEPGSDIANLTILGVDVAKYYTGRGPIEALARGVEAKMAFRCNLVYVENGVMVDYSGRRIGDDEARKVIEVLNKELATDWLHFHAGRGYRHILAFDREFEPVKTTPPHDITGKEISSYLPRDGELAELLRNLMEKSTEIMQSVTEKANMIWPWSGGKIPSFPDFEKTRGVRGVMISEVDLLQGIGRGLGFEVVEVEGATGYVDTNYKGLAKAALRALKRRDFVVLHTEGIDEISHEGDLDGKIEAIEIYDEKIVGYLLDRLDLEEVKILLLPDHPTPVKVRTHVAEPVPFAIHGVKRDDVKNFSERACKKGRFGLIDGLKLMDVFFDSR</sequence>
<gene>
    <name evidence="9" type="ordered locus">Arcve_0617</name>
</gene>
<dbReference type="HOGENOM" id="CLU_034906_2_0_2"/>
<dbReference type="CDD" id="cd16011">
    <property type="entry name" value="iPGM_like"/>
    <property type="match status" value="1"/>
</dbReference>
<evidence type="ECO:0000256" key="6">
    <source>
        <dbReference type="ARBA" id="ARBA00023152"/>
    </source>
</evidence>
<evidence type="ECO:0000256" key="2">
    <source>
        <dbReference type="ARBA" id="ARBA00002315"/>
    </source>
</evidence>
<dbReference type="Pfam" id="PF10143">
    <property type="entry name" value="PhosphMutase"/>
    <property type="match status" value="1"/>
</dbReference>
<dbReference type="STRING" id="693661.Arcve_0617"/>
<dbReference type="NCBIfam" id="TIGR00306">
    <property type="entry name" value="apgM"/>
    <property type="match status" value="1"/>
</dbReference>
<evidence type="ECO:0000259" key="8">
    <source>
        <dbReference type="Pfam" id="PF01676"/>
    </source>
</evidence>
<evidence type="ECO:0000313" key="9">
    <source>
        <dbReference type="EMBL" id="AEA46638.1"/>
    </source>
</evidence>
<comment type="function">
    <text evidence="2">Catalyzes the interconversion of 2-phosphoglycerate and 3-phosphoglycerate.</text>
</comment>
<dbReference type="GO" id="GO:0046872">
    <property type="term" value="F:metal ion binding"/>
    <property type="evidence" value="ECO:0007669"/>
    <property type="project" value="InterPro"/>
</dbReference>
<proteinExistence type="inferred from homology"/>
<evidence type="ECO:0000256" key="5">
    <source>
        <dbReference type="ARBA" id="ARBA00012026"/>
    </source>
</evidence>
<dbReference type="Gene3D" id="3.40.720.10">
    <property type="entry name" value="Alkaline Phosphatase, subunit A"/>
    <property type="match status" value="2"/>
</dbReference>
<dbReference type="AlphaFoldDB" id="F2KQS6"/>
<dbReference type="GO" id="GO:0016301">
    <property type="term" value="F:kinase activity"/>
    <property type="evidence" value="ECO:0007669"/>
    <property type="project" value="UniProtKB-KW"/>
</dbReference>
<organism evidence="9 10">
    <name type="scientific">Archaeoglobus veneficus (strain DSM 11195 / SNP6)</name>
    <dbReference type="NCBI Taxonomy" id="693661"/>
    <lineage>
        <taxon>Archaea</taxon>
        <taxon>Methanobacteriati</taxon>
        <taxon>Methanobacteriota</taxon>
        <taxon>Archaeoglobi</taxon>
        <taxon>Archaeoglobales</taxon>
        <taxon>Archaeoglobaceae</taxon>
        <taxon>Archaeoglobus</taxon>
    </lineage>
</organism>
<dbReference type="PIRSF" id="PIRSF006392">
    <property type="entry name" value="IPGAM_arch"/>
    <property type="match status" value="1"/>
</dbReference>
<dbReference type="InterPro" id="IPR017850">
    <property type="entry name" value="Alkaline_phosphatase_core_sf"/>
</dbReference>
<name>F2KQS6_ARCVS</name>
<dbReference type="SUPFAM" id="SSF53649">
    <property type="entry name" value="Alkaline phosphatase-like"/>
    <property type="match status" value="1"/>
</dbReference>
<evidence type="ECO:0000256" key="1">
    <source>
        <dbReference type="ARBA" id="ARBA00000370"/>
    </source>
</evidence>
<protein>
    <recommendedName>
        <fullName evidence="5">phosphoglycerate mutase (2,3-diphosphoglycerate-independent)</fullName>
        <ecNumber evidence="5">5.4.2.12</ecNumber>
    </recommendedName>
</protein>
<evidence type="ECO:0000256" key="4">
    <source>
        <dbReference type="ARBA" id="ARBA00005524"/>
    </source>
</evidence>
<evidence type="ECO:0000256" key="7">
    <source>
        <dbReference type="ARBA" id="ARBA00023235"/>
    </source>
</evidence>
<reference evidence="9 10" key="1">
    <citation type="submission" date="2011-03" db="EMBL/GenBank/DDBJ databases">
        <title>The complete genome of Archaeoglobus veneficus SNP6.</title>
        <authorList>
            <consortium name="US DOE Joint Genome Institute (JGI-PGF)"/>
            <person name="Lucas S."/>
            <person name="Copeland A."/>
            <person name="Lapidus A."/>
            <person name="Bruce D."/>
            <person name="Goodwin L."/>
            <person name="Pitluck S."/>
            <person name="Kyrpides N."/>
            <person name="Mavromatis K."/>
            <person name="Pagani I."/>
            <person name="Ivanova N."/>
            <person name="Mikhailova N."/>
            <person name="Lu M."/>
            <person name="Detter J.C."/>
            <person name="Tapia R."/>
            <person name="Han C."/>
            <person name="Land M."/>
            <person name="Hauser L."/>
            <person name="Markowitz V."/>
            <person name="Cheng J.-F."/>
            <person name="Hugenholtz P."/>
            <person name="Woyke T."/>
            <person name="Wu D."/>
            <person name="Spring S."/>
            <person name="Brambilla E."/>
            <person name="Klenk H.-P."/>
            <person name="Eisen J.A."/>
        </authorList>
    </citation>
    <scope>NUCLEOTIDE SEQUENCE [LARGE SCALE GENOMIC DNA]</scope>
    <source>
        <strain>SNP6</strain>
    </source>
</reference>
<dbReference type="GO" id="GO:0004619">
    <property type="term" value="F:phosphoglycerate mutase activity"/>
    <property type="evidence" value="ECO:0007669"/>
    <property type="project" value="UniProtKB-EC"/>
</dbReference>
<dbReference type="PANTHER" id="PTHR31209:SF4">
    <property type="entry name" value="2,3-BISPHOSPHOGLYCERATE-INDEPENDENT PHOSPHOGLYCERATE MUTASE"/>
    <property type="match status" value="1"/>
</dbReference>
<accession>F2KQS6</accession>
<comment type="similarity">
    <text evidence="4">Belongs to the BPG-independent phosphoglycerate mutase family. A-PGAM subfamily.</text>
</comment>
<keyword evidence="7 9" id="KW-0413">Isomerase</keyword>
<dbReference type="InterPro" id="IPR023665">
    <property type="entry name" value="ApgAM_prokaryotes"/>
</dbReference>
<dbReference type="PANTHER" id="PTHR31209">
    <property type="entry name" value="COFACTOR-INDEPENDENT PHOSPHOGLYCERATE MUTASE"/>
    <property type="match status" value="1"/>
</dbReference>
<keyword evidence="9" id="KW-0418">Kinase</keyword>
<dbReference type="NCBIfam" id="TIGR02535">
    <property type="entry name" value="hyp_Hser_kinase"/>
    <property type="match status" value="1"/>
</dbReference>
<dbReference type="eggNOG" id="arCOG01696">
    <property type="taxonomic scope" value="Archaea"/>
</dbReference>
<keyword evidence="6" id="KW-0324">Glycolysis</keyword>
<dbReference type="Proteomes" id="UP000008136">
    <property type="component" value="Chromosome"/>
</dbReference>
<comment type="pathway">
    <text evidence="3">Carbohydrate degradation; glycolysis; pyruvate from D-glyceraldehyde 3-phosphate: step 3/5.</text>
</comment>
<evidence type="ECO:0000313" key="10">
    <source>
        <dbReference type="Proteomes" id="UP000008136"/>
    </source>
</evidence>
<dbReference type="InterPro" id="IPR004456">
    <property type="entry name" value="Pglycerate_mutase_ApgM"/>
</dbReference>
<dbReference type="EC" id="5.4.2.12" evidence="5"/>
<keyword evidence="10" id="KW-1185">Reference proteome</keyword>
<feature type="domain" description="Metalloenzyme" evidence="8">
    <location>
        <begin position="21"/>
        <end position="396"/>
    </location>
</feature>
<evidence type="ECO:0000256" key="3">
    <source>
        <dbReference type="ARBA" id="ARBA00004798"/>
    </source>
</evidence>
<dbReference type="KEGG" id="ave:Arcve_0617"/>
<dbReference type="InterPro" id="IPR006124">
    <property type="entry name" value="Metalloenzyme"/>
</dbReference>
<dbReference type="Pfam" id="PF01676">
    <property type="entry name" value="Metalloenzyme"/>
    <property type="match status" value="1"/>
</dbReference>
<dbReference type="GO" id="GO:0006096">
    <property type="term" value="P:glycolytic process"/>
    <property type="evidence" value="ECO:0007669"/>
    <property type="project" value="UniProtKB-UniPathway"/>
</dbReference>
<dbReference type="UniPathway" id="UPA00109">
    <property type="reaction ID" value="UER00186"/>
</dbReference>
<dbReference type="EMBL" id="CP002588">
    <property type="protein sequence ID" value="AEA46638.1"/>
    <property type="molecule type" value="Genomic_DNA"/>
</dbReference>
<comment type="catalytic activity">
    <reaction evidence="1">
        <text>(2R)-2-phosphoglycerate = (2R)-3-phosphoglycerate</text>
        <dbReference type="Rhea" id="RHEA:15901"/>
        <dbReference type="ChEBI" id="CHEBI:58272"/>
        <dbReference type="ChEBI" id="CHEBI:58289"/>
        <dbReference type="EC" id="5.4.2.12"/>
    </reaction>
</comment>